<dbReference type="PANTHER" id="PTHR10859">
    <property type="entry name" value="GLYCOSYL TRANSFERASE"/>
    <property type="match status" value="1"/>
</dbReference>
<accession>A0A1F6AWQ5</accession>
<dbReference type="InterPro" id="IPR029044">
    <property type="entry name" value="Nucleotide-diphossugar_trans"/>
</dbReference>
<dbReference type="GO" id="GO:0006487">
    <property type="term" value="P:protein N-linked glycosylation"/>
    <property type="evidence" value="ECO:0007669"/>
    <property type="project" value="TreeGrafter"/>
</dbReference>
<evidence type="ECO:0000259" key="1">
    <source>
        <dbReference type="Pfam" id="PF00535"/>
    </source>
</evidence>
<comment type="caution">
    <text evidence="2">The sequence shown here is derived from an EMBL/GenBank/DDBJ whole genome shotgun (WGS) entry which is preliminary data.</text>
</comment>
<dbReference type="Proteomes" id="UP000176409">
    <property type="component" value="Unassembled WGS sequence"/>
</dbReference>
<dbReference type="PANTHER" id="PTHR10859:SF91">
    <property type="entry name" value="DOLICHYL-PHOSPHATE BETA-GLUCOSYLTRANSFERASE"/>
    <property type="match status" value="1"/>
</dbReference>
<dbReference type="AlphaFoldDB" id="A0A1F6AWQ5"/>
<reference evidence="2 3" key="1">
    <citation type="journal article" date="2016" name="Nat. Commun.">
        <title>Thousands of microbial genomes shed light on interconnected biogeochemical processes in an aquifer system.</title>
        <authorList>
            <person name="Anantharaman K."/>
            <person name="Brown C.T."/>
            <person name="Hug L.A."/>
            <person name="Sharon I."/>
            <person name="Castelle C.J."/>
            <person name="Probst A.J."/>
            <person name="Thomas B.C."/>
            <person name="Singh A."/>
            <person name="Wilkins M.J."/>
            <person name="Karaoz U."/>
            <person name="Brodie E.L."/>
            <person name="Williams K.H."/>
            <person name="Hubbard S.S."/>
            <person name="Banfield J.F."/>
        </authorList>
    </citation>
    <scope>NUCLEOTIDE SEQUENCE [LARGE SCALE GENOMIC DNA]</scope>
</reference>
<feature type="domain" description="Glycosyltransferase 2-like" evidence="1">
    <location>
        <begin position="10"/>
        <end position="175"/>
    </location>
</feature>
<dbReference type="STRING" id="1798396.A2973_00760"/>
<name>A0A1F6AWQ5_9BACT</name>
<protein>
    <recommendedName>
        <fullName evidence="1">Glycosyltransferase 2-like domain-containing protein</fullName>
    </recommendedName>
</protein>
<dbReference type="SUPFAM" id="SSF53448">
    <property type="entry name" value="Nucleotide-diphospho-sugar transferases"/>
    <property type="match status" value="1"/>
</dbReference>
<dbReference type="InterPro" id="IPR001173">
    <property type="entry name" value="Glyco_trans_2-like"/>
</dbReference>
<gene>
    <name evidence="2" type="ORF">A2973_00760</name>
</gene>
<sequence>MRSDRPKLLSLIIPVYRQEKTVAASLRSVLLELAHLPVPYELIVVVDGEVDRSREEAEKVKSPHIFVTGYKSNHGKGYAVRFGMAKSHGDIIGFIDAGGDIKEEGLSMMLEHFRWYNADIIVGSKRHPVSKVQYPWFRKILSLGYQILVKVLFVLNIRDSQVGLKLYRRRVLEDVLPRLLVKEFAFDIEILAVAYHLGYTRIYEAPVELLFTGFSSITSKNFWRIIFRTLWDTLAVFYRLRILHYYDNVNKRRWRFDPELNFKIALP</sequence>
<evidence type="ECO:0000313" key="3">
    <source>
        <dbReference type="Proteomes" id="UP000176409"/>
    </source>
</evidence>
<dbReference type="Pfam" id="PF00535">
    <property type="entry name" value="Glycos_transf_2"/>
    <property type="match status" value="1"/>
</dbReference>
<proteinExistence type="predicted"/>
<organism evidence="2 3">
    <name type="scientific">Candidatus Gottesmanbacteria bacterium RIFCSPLOWO2_01_FULL_49_10</name>
    <dbReference type="NCBI Taxonomy" id="1798396"/>
    <lineage>
        <taxon>Bacteria</taxon>
        <taxon>Candidatus Gottesmaniibacteriota</taxon>
    </lineage>
</organism>
<dbReference type="Gene3D" id="3.90.550.10">
    <property type="entry name" value="Spore Coat Polysaccharide Biosynthesis Protein SpsA, Chain A"/>
    <property type="match status" value="1"/>
</dbReference>
<dbReference type="EMBL" id="MFJZ01000058">
    <property type="protein sequence ID" value="OGG29116.1"/>
    <property type="molecule type" value="Genomic_DNA"/>
</dbReference>
<evidence type="ECO:0000313" key="2">
    <source>
        <dbReference type="EMBL" id="OGG29116.1"/>
    </source>
</evidence>